<dbReference type="RefSeq" id="WP_164011518.1">
    <property type="nucleotide sequence ID" value="NZ_WUFT01000010.1"/>
</dbReference>
<feature type="region of interest" description="Disordered" evidence="1">
    <location>
        <begin position="93"/>
        <end position="116"/>
    </location>
</feature>
<name>A0A7K3UEX2_9HYPH</name>
<dbReference type="AlphaFoldDB" id="A0A7K3UEX2"/>
<accession>A0A7K3UEX2</accession>
<feature type="compositionally biased region" description="Low complexity" evidence="1">
    <location>
        <begin position="93"/>
        <end position="106"/>
    </location>
</feature>
<gene>
    <name evidence="2" type="ORF">GR197_17050</name>
</gene>
<evidence type="ECO:0000256" key="1">
    <source>
        <dbReference type="SAM" id="MobiDB-lite"/>
    </source>
</evidence>
<dbReference type="Proteomes" id="UP000471753">
    <property type="component" value="Unassembled WGS sequence"/>
</dbReference>
<reference evidence="2 3" key="1">
    <citation type="submission" date="2019-12" db="EMBL/GenBank/DDBJ databases">
        <title>Rhizobium genotypes associated with high levels of biological nitrogen fixation by grain legumes in a temperate-maritime cropping system.</title>
        <authorList>
            <person name="Maluk M."/>
            <person name="Francesc Ferrando Molina F."/>
            <person name="Lopez Del Egido L."/>
            <person name="Lafos M."/>
            <person name="Langarica-Fuentes A."/>
            <person name="Gebre Yohannes G."/>
            <person name="Young M.W."/>
            <person name="Martin P."/>
            <person name="Gantlett R."/>
            <person name="Kenicer G."/>
            <person name="Hawes C."/>
            <person name="Begg G.S."/>
            <person name="Quilliam R.S."/>
            <person name="Squire G.R."/>
            <person name="Poole P.S."/>
            <person name="Young P.W."/>
            <person name="Iannetta P.M."/>
            <person name="James E.K."/>
        </authorList>
    </citation>
    <scope>NUCLEOTIDE SEQUENCE [LARGE SCALE GENOMIC DNA]</scope>
    <source>
        <strain evidence="2 3">JHI366</strain>
    </source>
</reference>
<dbReference type="EMBL" id="WUFT01000010">
    <property type="protein sequence ID" value="NEJ72223.1"/>
    <property type="molecule type" value="Genomic_DNA"/>
</dbReference>
<comment type="caution">
    <text evidence="2">The sequence shown here is derived from an EMBL/GenBank/DDBJ whole genome shotgun (WGS) entry which is preliminary data.</text>
</comment>
<evidence type="ECO:0000313" key="3">
    <source>
        <dbReference type="Proteomes" id="UP000471753"/>
    </source>
</evidence>
<sequence>MFETIVLSARQDLEDSLKTLYPTFFEYPFPSSLDASPLRDAEKILTGLKSAPLREIDAAVLGPYAAGAITTIGSVDDFRHSCRVFSTALSSARPHSVSSRPSSLPSFYCATGSNGR</sequence>
<organism evidence="2 3">
    <name type="scientific">Rhizobium phaseoli</name>
    <dbReference type="NCBI Taxonomy" id="396"/>
    <lineage>
        <taxon>Bacteria</taxon>
        <taxon>Pseudomonadati</taxon>
        <taxon>Pseudomonadota</taxon>
        <taxon>Alphaproteobacteria</taxon>
        <taxon>Hyphomicrobiales</taxon>
        <taxon>Rhizobiaceae</taxon>
        <taxon>Rhizobium/Agrobacterium group</taxon>
        <taxon>Rhizobium</taxon>
    </lineage>
</organism>
<proteinExistence type="predicted"/>
<protein>
    <submittedName>
        <fullName evidence="2">Uncharacterized protein</fullName>
    </submittedName>
</protein>
<evidence type="ECO:0000313" key="2">
    <source>
        <dbReference type="EMBL" id="NEJ72223.1"/>
    </source>
</evidence>